<dbReference type="EMBL" id="JBHUFV010000033">
    <property type="protein sequence ID" value="MFD1934389.1"/>
    <property type="molecule type" value="Genomic_DNA"/>
</dbReference>
<organism evidence="3 4">
    <name type="scientific">Nonomuraea mangrovi</name>
    <dbReference type="NCBI Taxonomy" id="2316207"/>
    <lineage>
        <taxon>Bacteria</taxon>
        <taxon>Bacillati</taxon>
        <taxon>Actinomycetota</taxon>
        <taxon>Actinomycetes</taxon>
        <taxon>Streptosporangiales</taxon>
        <taxon>Streptosporangiaceae</taxon>
        <taxon>Nonomuraea</taxon>
    </lineage>
</organism>
<feature type="region of interest" description="Disordered" evidence="1">
    <location>
        <begin position="42"/>
        <end position="99"/>
    </location>
</feature>
<evidence type="ECO:0000256" key="2">
    <source>
        <dbReference type="SAM" id="SignalP"/>
    </source>
</evidence>
<proteinExistence type="predicted"/>
<feature type="chain" id="PRO_5047187457" evidence="2">
    <location>
        <begin position="32"/>
        <end position="99"/>
    </location>
</feature>
<keyword evidence="4" id="KW-1185">Reference proteome</keyword>
<reference evidence="4" key="1">
    <citation type="journal article" date="2019" name="Int. J. Syst. Evol. Microbiol.">
        <title>The Global Catalogue of Microorganisms (GCM) 10K type strain sequencing project: providing services to taxonomists for standard genome sequencing and annotation.</title>
        <authorList>
            <consortium name="The Broad Institute Genomics Platform"/>
            <consortium name="The Broad Institute Genome Sequencing Center for Infectious Disease"/>
            <person name="Wu L."/>
            <person name="Ma J."/>
        </authorList>
    </citation>
    <scope>NUCLEOTIDE SEQUENCE [LARGE SCALE GENOMIC DNA]</scope>
    <source>
        <strain evidence="4">ICMP 6774ER</strain>
    </source>
</reference>
<feature type="signal peptide" evidence="2">
    <location>
        <begin position="1"/>
        <end position="31"/>
    </location>
</feature>
<evidence type="ECO:0000313" key="3">
    <source>
        <dbReference type="EMBL" id="MFD1934389.1"/>
    </source>
</evidence>
<dbReference type="Proteomes" id="UP001597368">
    <property type="component" value="Unassembled WGS sequence"/>
</dbReference>
<comment type="caution">
    <text evidence="3">The sequence shown here is derived from an EMBL/GenBank/DDBJ whole genome shotgun (WGS) entry which is preliminary data.</text>
</comment>
<keyword evidence="2" id="KW-0732">Signal</keyword>
<name>A0ABW4SZ04_9ACTN</name>
<accession>A0ABW4SZ04</accession>
<evidence type="ECO:0000313" key="4">
    <source>
        <dbReference type="Proteomes" id="UP001597368"/>
    </source>
</evidence>
<gene>
    <name evidence="3" type="ORF">ACFSKW_23255</name>
</gene>
<feature type="compositionally biased region" description="Gly residues" evidence="1">
    <location>
        <begin position="76"/>
        <end position="86"/>
    </location>
</feature>
<sequence>MLDLKKTLAAATLAASAMVVPMTLSAQPAVAAPVASTAHATDASSVTCGGGGGHGHGRGKRAGRDNIDIRNSNVGVGNGNGNGGGNDNDDNVVVIGGGG</sequence>
<evidence type="ECO:0000256" key="1">
    <source>
        <dbReference type="SAM" id="MobiDB-lite"/>
    </source>
</evidence>
<protein>
    <submittedName>
        <fullName evidence="3">Uncharacterized protein</fullName>
    </submittedName>
</protein>
<dbReference type="RefSeq" id="WP_379574441.1">
    <property type="nucleotide sequence ID" value="NZ_JBHUFV010000033.1"/>
</dbReference>